<organism evidence="3 4">
    <name type="scientific">Tetradesmus obliquus</name>
    <name type="common">Green alga</name>
    <name type="synonym">Acutodesmus obliquus</name>
    <dbReference type="NCBI Taxonomy" id="3088"/>
    <lineage>
        <taxon>Eukaryota</taxon>
        <taxon>Viridiplantae</taxon>
        <taxon>Chlorophyta</taxon>
        <taxon>core chlorophytes</taxon>
        <taxon>Chlorophyceae</taxon>
        <taxon>CS clade</taxon>
        <taxon>Sphaeropleales</taxon>
        <taxon>Scenedesmaceae</taxon>
        <taxon>Tetradesmus</taxon>
    </lineage>
</organism>
<dbReference type="GO" id="GO:0045454">
    <property type="term" value="P:cell redox homeostasis"/>
    <property type="evidence" value="ECO:0007669"/>
    <property type="project" value="TreeGrafter"/>
</dbReference>
<dbReference type="PANTHER" id="PTHR43601:SF32">
    <property type="entry name" value="THIOREDOXIN-LIKE 2-2, CHLOROPLASTIC"/>
    <property type="match status" value="1"/>
</dbReference>
<reference evidence="3 4" key="1">
    <citation type="submission" date="2016-10" db="EMBL/GenBank/DDBJ databases">
        <authorList>
            <person name="Cai Z."/>
        </authorList>
    </citation>
    <scope>NUCLEOTIDE SEQUENCE [LARGE SCALE GENOMIC DNA]</scope>
</reference>
<comment type="similarity">
    <text evidence="1">Belongs to the thioredoxin family.</text>
</comment>
<dbReference type="InterPro" id="IPR036249">
    <property type="entry name" value="Thioredoxin-like_sf"/>
</dbReference>
<sequence length="201" mass="22046">MALACRSQLAARPAAVRPRSRSSLVVRNSRVLHGEHGHGHSTGKAWYEKNIDLWGHELSSQADFDAVVAGLPADKMLVVDYYAPWCAVCKTAYPAMCRLADDKALKQHFVFAKASLEHAEVKEWVKAEGIRGIPHLSIYDGTAVKLLGMGASFKKVDTIKSNLRTIAKHKDAVKQQQRLLDLDPNFFVMIPGVPTAVAAST</sequence>
<dbReference type="EMBL" id="FNXT01001217">
    <property type="protein sequence ID" value="SZX74572.1"/>
    <property type="molecule type" value="Genomic_DNA"/>
</dbReference>
<dbReference type="CDD" id="cd02947">
    <property type="entry name" value="TRX_family"/>
    <property type="match status" value="1"/>
</dbReference>
<evidence type="ECO:0000313" key="4">
    <source>
        <dbReference type="Proteomes" id="UP000256970"/>
    </source>
</evidence>
<evidence type="ECO:0000259" key="2">
    <source>
        <dbReference type="PROSITE" id="PS51352"/>
    </source>
</evidence>
<dbReference type="SUPFAM" id="SSF52833">
    <property type="entry name" value="Thioredoxin-like"/>
    <property type="match status" value="1"/>
</dbReference>
<accession>A0A383WBJ8</accession>
<gene>
    <name evidence="3" type="ORF">BQ4739_LOCUS14900</name>
</gene>
<dbReference type="Pfam" id="PF00085">
    <property type="entry name" value="Thioredoxin"/>
    <property type="match status" value="1"/>
</dbReference>
<protein>
    <recommendedName>
        <fullName evidence="2">Thioredoxin domain-containing protein</fullName>
    </recommendedName>
</protein>
<evidence type="ECO:0000256" key="1">
    <source>
        <dbReference type="ARBA" id="ARBA00008987"/>
    </source>
</evidence>
<dbReference type="PROSITE" id="PS51352">
    <property type="entry name" value="THIOREDOXIN_2"/>
    <property type="match status" value="1"/>
</dbReference>
<proteinExistence type="inferred from homology"/>
<dbReference type="Proteomes" id="UP000256970">
    <property type="component" value="Unassembled WGS sequence"/>
</dbReference>
<feature type="domain" description="Thioredoxin" evidence="2">
    <location>
        <begin position="13"/>
        <end position="171"/>
    </location>
</feature>
<name>A0A383WBJ8_TETOB</name>
<evidence type="ECO:0000313" key="3">
    <source>
        <dbReference type="EMBL" id="SZX74572.1"/>
    </source>
</evidence>
<dbReference type="Gene3D" id="3.40.30.10">
    <property type="entry name" value="Glutaredoxin"/>
    <property type="match status" value="1"/>
</dbReference>
<dbReference type="STRING" id="3088.A0A383WBJ8"/>
<dbReference type="AlphaFoldDB" id="A0A383WBJ8"/>
<dbReference type="InterPro" id="IPR013766">
    <property type="entry name" value="Thioredoxin_domain"/>
</dbReference>
<dbReference type="PANTHER" id="PTHR43601">
    <property type="entry name" value="THIOREDOXIN, MITOCHONDRIAL"/>
    <property type="match status" value="1"/>
</dbReference>
<keyword evidence="4" id="KW-1185">Reference proteome</keyword>